<feature type="transmembrane region" description="Helical" evidence="6">
    <location>
        <begin position="124"/>
        <end position="143"/>
    </location>
</feature>
<evidence type="ECO:0000256" key="4">
    <source>
        <dbReference type="ARBA" id="ARBA00022989"/>
    </source>
</evidence>
<evidence type="ECO:0000313" key="7">
    <source>
        <dbReference type="EMBL" id="HIZ23441.1"/>
    </source>
</evidence>
<dbReference type="GO" id="GO:0022857">
    <property type="term" value="F:transmembrane transporter activity"/>
    <property type="evidence" value="ECO:0007669"/>
    <property type="project" value="InterPro"/>
</dbReference>
<dbReference type="AlphaFoldDB" id="A0A9D2DUR1"/>
<proteinExistence type="predicted"/>
<feature type="transmembrane region" description="Helical" evidence="6">
    <location>
        <begin position="163"/>
        <end position="185"/>
    </location>
</feature>
<dbReference type="PANTHER" id="PTHR32196">
    <property type="entry name" value="ABC TRANSPORTER PERMEASE PROTEIN YPHD-RELATED-RELATED"/>
    <property type="match status" value="1"/>
</dbReference>
<dbReference type="EMBL" id="DXBU01000155">
    <property type="protein sequence ID" value="HIZ23441.1"/>
    <property type="molecule type" value="Genomic_DNA"/>
</dbReference>
<name>A0A9D2DUR1_9FIRM</name>
<dbReference type="CDD" id="cd06579">
    <property type="entry name" value="TM_PBP1_transp_AraH_like"/>
    <property type="match status" value="1"/>
</dbReference>
<comment type="subcellular location">
    <subcellularLocation>
        <location evidence="1">Cell membrane</location>
        <topology evidence="1">Multi-pass membrane protein</topology>
    </subcellularLocation>
</comment>
<dbReference type="Proteomes" id="UP000824041">
    <property type="component" value="Unassembled WGS sequence"/>
</dbReference>
<reference evidence="7" key="2">
    <citation type="submission" date="2021-04" db="EMBL/GenBank/DDBJ databases">
        <authorList>
            <person name="Gilroy R."/>
        </authorList>
    </citation>
    <scope>NUCLEOTIDE SEQUENCE</scope>
    <source>
        <strain evidence="7">14324</strain>
    </source>
</reference>
<keyword evidence="5 6" id="KW-0472">Membrane</keyword>
<gene>
    <name evidence="7" type="ORF">IAA21_11720</name>
</gene>
<protein>
    <submittedName>
        <fullName evidence="7">ABC transporter permease</fullName>
    </submittedName>
</protein>
<reference evidence="7" key="1">
    <citation type="journal article" date="2021" name="PeerJ">
        <title>Extensive microbial diversity within the chicken gut microbiome revealed by metagenomics and culture.</title>
        <authorList>
            <person name="Gilroy R."/>
            <person name="Ravi A."/>
            <person name="Getino M."/>
            <person name="Pursley I."/>
            <person name="Horton D.L."/>
            <person name="Alikhan N.F."/>
            <person name="Baker D."/>
            <person name="Gharbi K."/>
            <person name="Hall N."/>
            <person name="Watson M."/>
            <person name="Adriaenssens E.M."/>
            <person name="Foster-Nyarko E."/>
            <person name="Jarju S."/>
            <person name="Secka A."/>
            <person name="Antonio M."/>
            <person name="Oren A."/>
            <person name="Chaudhuri R.R."/>
            <person name="La Ragione R."/>
            <person name="Hildebrand F."/>
            <person name="Pallen M.J."/>
        </authorList>
    </citation>
    <scope>NUCLEOTIDE SEQUENCE</scope>
    <source>
        <strain evidence="7">14324</strain>
    </source>
</reference>
<dbReference type="InterPro" id="IPR001851">
    <property type="entry name" value="ABC_transp_permease"/>
</dbReference>
<feature type="transmembrane region" description="Helical" evidence="6">
    <location>
        <begin position="245"/>
        <end position="264"/>
    </location>
</feature>
<evidence type="ECO:0000256" key="1">
    <source>
        <dbReference type="ARBA" id="ARBA00004651"/>
    </source>
</evidence>
<dbReference type="Pfam" id="PF02653">
    <property type="entry name" value="BPD_transp_2"/>
    <property type="match status" value="1"/>
</dbReference>
<feature type="transmembrane region" description="Helical" evidence="6">
    <location>
        <begin position="96"/>
        <end position="117"/>
    </location>
</feature>
<comment type="caution">
    <text evidence="7">The sequence shown here is derived from an EMBL/GenBank/DDBJ whole genome shotgun (WGS) entry which is preliminary data.</text>
</comment>
<sequence>MEKKSVLKKITGSREALLAVILILLFVIVTIISPSFLTPKSIMDMLKNNAVTMVMALGMLCVMLVGGIDISIMSTLALSGMSIGMLWKYEHISNTFLTFVIALAIGTVCGFLVGLVISRADVPPIIATMGFMYIYRAMGYLVSNNGEWASAAALGTFKDFATSSFLGINNVVWVIIICYVIFFFFMKWTRLGRKIYAVGSNADAAQVSGINVKNIKLMVYTVMGFLGGLGGALQVSVYASAMPDMQQGGEMDVIAACVIGGVSMSGGRGTVIGALLGSLILATIARALPLVPFFDQLWLNTIKGVIILVVVMVNVVLQRIADRNALKRREM</sequence>
<keyword evidence="4 6" id="KW-1133">Transmembrane helix</keyword>
<feature type="transmembrane region" description="Helical" evidence="6">
    <location>
        <begin position="50"/>
        <end position="76"/>
    </location>
</feature>
<dbReference type="GO" id="GO:0005886">
    <property type="term" value="C:plasma membrane"/>
    <property type="evidence" value="ECO:0007669"/>
    <property type="project" value="UniProtKB-SubCell"/>
</dbReference>
<evidence type="ECO:0000256" key="5">
    <source>
        <dbReference type="ARBA" id="ARBA00023136"/>
    </source>
</evidence>
<organism evidence="7 8">
    <name type="scientific">Candidatus Blautia faecigallinarum</name>
    <dbReference type="NCBI Taxonomy" id="2838488"/>
    <lineage>
        <taxon>Bacteria</taxon>
        <taxon>Bacillati</taxon>
        <taxon>Bacillota</taxon>
        <taxon>Clostridia</taxon>
        <taxon>Lachnospirales</taxon>
        <taxon>Lachnospiraceae</taxon>
        <taxon>Blautia</taxon>
    </lineage>
</organism>
<keyword evidence="3 6" id="KW-0812">Transmembrane</keyword>
<feature type="transmembrane region" description="Helical" evidence="6">
    <location>
        <begin position="217"/>
        <end position="239"/>
    </location>
</feature>
<feature type="transmembrane region" description="Helical" evidence="6">
    <location>
        <begin position="271"/>
        <end position="291"/>
    </location>
</feature>
<evidence type="ECO:0000256" key="3">
    <source>
        <dbReference type="ARBA" id="ARBA00022692"/>
    </source>
</evidence>
<evidence type="ECO:0000256" key="6">
    <source>
        <dbReference type="SAM" id="Phobius"/>
    </source>
</evidence>
<evidence type="ECO:0000256" key="2">
    <source>
        <dbReference type="ARBA" id="ARBA00022475"/>
    </source>
</evidence>
<feature type="transmembrane region" description="Helical" evidence="6">
    <location>
        <begin position="297"/>
        <end position="317"/>
    </location>
</feature>
<keyword evidence="2" id="KW-1003">Cell membrane</keyword>
<feature type="transmembrane region" description="Helical" evidence="6">
    <location>
        <begin position="16"/>
        <end position="38"/>
    </location>
</feature>
<evidence type="ECO:0000313" key="8">
    <source>
        <dbReference type="Proteomes" id="UP000824041"/>
    </source>
</evidence>
<accession>A0A9D2DUR1</accession>